<evidence type="ECO:0000259" key="1">
    <source>
        <dbReference type="Pfam" id="PF13274"/>
    </source>
</evidence>
<dbReference type="RefSeq" id="WP_095542528.1">
    <property type="nucleotide sequence ID" value="NZ_NSJC01000009.1"/>
</dbReference>
<name>A0A2A2T4Y7_9BURK</name>
<comment type="caution">
    <text evidence="2">The sequence shown here is derived from an EMBL/GenBank/DDBJ whole genome shotgun (WGS) entry which is preliminary data.</text>
</comment>
<dbReference type="Proteomes" id="UP000217780">
    <property type="component" value="Unassembled WGS sequence"/>
</dbReference>
<dbReference type="AlphaFoldDB" id="A0A2A2T4Y7"/>
<proteinExistence type="predicted"/>
<sequence>MTVLPTVSVANFFIGKAQEEGKTITPMQVLKLVYIAHGWHLGLYDKPLIGEAAQAWKYGPVIPSVYHDFKHYGRNGIDRQKAMLVEGQPIIPTVTDTQAQEFLSAVWNAYKHLDGWQLSAITHQEGTPWSITWEKCGGNHFAGYPIANADIAQHYAELAKQRQGSRT</sequence>
<evidence type="ECO:0000313" key="2">
    <source>
        <dbReference type="EMBL" id="PAX16510.1"/>
    </source>
</evidence>
<accession>A0A2A2T4Y7</accession>
<protein>
    <recommendedName>
        <fullName evidence="1">Antitoxin SocA-like Panacea domain-containing protein</fullName>
    </recommendedName>
</protein>
<dbReference type="InterPro" id="IPR025272">
    <property type="entry name" value="SocA_Panacea"/>
</dbReference>
<gene>
    <name evidence="2" type="ORF">CLI92_09275</name>
</gene>
<dbReference type="EMBL" id="NTBI01000007">
    <property type="protein sequence ID" value="PAX16510.1"/>
    <property type="molecule type" value="Genomic_DNA"/>
</dbReference>
<evidence type="ECO:0000313" key="3">
    <source>
        <dbReference type="Proteomes" id="UP000217780"/>
    </source>
</evidence>
<dbReference type="GeneID" id="93874827"/>
<organism evidence="2 3">
    <name type="scientific">Vandammella animalimorsus</name>
    <dbReference type="NCBI Taxonomy" id="2029117"/>
    <lineage>
        <taxon>Bacteria</taxon>
        <taxon>Pseudomonadati</taxon>
        <taxon>Pseudomonadota</taxon>
        <taxon>Betaproteobacteria</taxon>
        <taxon>Burkholderiales</taxon>
        <taxon>Comamonadaceae</taxon>
        <taxon>Vandammella</taxon>
    </lineage>
</organism>
<dbReference type="Pfam" id="PF13274">
    <property type="entry name" value="SocA_Panacea"/>
    <property type="match status" value="1"/>
</dbReference>
<reference evidence="2 3" key="1">
    <citation type="submission" date="2017-08" db="EMBL/GenBank/DDBJ databases">
        <title>WGS of Clinical strains of the CDC Group NO-1 linked to zoonotic infections in humans.</title>
        <authorList>
            <person name="Bernier A.-M."/>
            <person name="Bernard K."/>
        </authorList>
    </citation>
    <scope>NUCLEOTIDE SEQUENCE [LARGE SCALE GENOMIC DNA]</scope>
    <source>
        <strain evidence="2 3">NML91-0035</strain>
    </source>
</reference>
<feature type="domain" description="Antitoxin SocA-like Panacea" evidence="1">
    <location>
        <begin position="30"/>
        <end position="129"/>
    </location>
</feature>